<dbReference type="AlphaFoldDB" id="A0A197JF79"/>
<proteinExistence type="predicted"/>
<evidence type="ECO:0000256" key="1">
    <source>
        <dbReference type="SAM" id="MobiDB-lite"/>
    </source>
</evidence>
<organism evidence="3 4">
    <name type="scientific">Linnemannia elongata AG-77</name>
    <dbReference type="NCBI Taxonomy" id="1314771"/>
    <lineage>
        <taxon>Eukaryota</taxon>
        <taxon>Fungi</taxon>
        <taxon>Fungi incertae sedis</taxon>
        <taxon>Mucoromycota</taxon>
        <taxon>Mortierellomycotina</taxon>
        <taxon>Mortierellomycetes</taxon>
        <taxon>Mortierellales</taxon>
        <taxon>Mortierellaceae</taxon>
        <taxon>Linnemannia</taxon>
    </lineage>
</organism>
<keyword evidence="4" id="KW-1185">Reference proteome</keyword>
<sequence length="238" mass="26800">MAITRYWMVLAAVLLAQSAMAHMSLLYPMARGSIGDKRQFDFEAHAFIGYNRKRTLPCNGYNKVGPITKLKAGQIVNTRFWGPALKDNYNNHLPQKPSSSGRQMNQARHGGGFCQYSLSYDGGKSFHLIAEYNESCPDFYYEWPVKIPDNAPSCKERGRCLFVWSWIAVNVPQFYINCADVEIDGVDNGKWSRNKGIQIVDAPGHPQNVVKPGDDAGDKMGKGPHRDDIERNLKGNWN</sequence>
<reference evidence="3 4" key="1">
    <citation type="submission" date="2016-05" db="EMBL/GenBank/DDBJ databases">
        <title>Genome sequencing reveals origins of a unique bacterial endosymbiosis in the earliest lineages of terrestrial Fungi.</title>
        <authorList>
            <consortium name="DOE Joint Genome Institute"/>
            <person name="Uehling J."/>
            <person name="Gryganskyi A."/>
            <person name="Hameed K."/>
            <person name="Tschaplinski T."/>
            <person name="Misztal P."/>
            <person name="Wu S."/>
            <person name="Desiro A."/>
            <person name="Vande Pol N."/>
            <person name="Du Z.-Y."/>
            <person name="Zienkiewicz A."/>
            <person name="Zienkiewicz K."/>
            <person name="Morin E."/>
            <person name="Tisserant E."/>
            <person name="Splivallo R."/>
            <person name="Hainaut M."/>
            <person name="Henrissat B."/>
            <person name="Ohm R."/>
            <person name="Kuo A."/>
            <person name="Yan J."/>
            <person name="Lipzen A."/>
            <person name="Nolan M."/>
            <person name="Labutti K."/>
            <person name="Barry K."/>
            <person name="Goldstein A."/>
            <person name="Labbe J."/>
            <person name="Schadt C."/>
            <person name="Tuskan G."/>
            <person name="Grigoriev I."/>
            <person name="Martin F."/>
            <person name="Vilgalys R."/>
            <person name="Bonito G."/>
        </authorList>
    </citation>
    <scope>NUCLEOTIDE SEQUENCE [LARGE SCALE GENOMIC DNA]</scope>
    <source>
        <strain evidence="3 4">AG-77</strain>
    </source>
</reference>
<evidence type="ECO:0000256" key="2">
    <source>
        <dbReference type="SAM" id="SignalP"/>
    </source>
</evidence>
<feature type="compositionally biased region" description="Basic and acidic residues" evidence="1">
    <location>
        <begin position="212"/>
        <end position="238"/>
    </location>
</feature>
<gene>
    <name evidence="3" type="ORF">K457DRAFT_130369</name>
</gene>
<feature type="signal peptide" evidence="2">
    <location>
        <begin position="1"/>
        <end position="21"/>
    </location>
</feature>
<evidence type="ECO:0008006" key="5">
    <source>
        <dbReference type="Google" id="ProtNLM"/>
    </source>
</evidence>
<dbReference type="PANTHER" id="PTHR36182">
    <property type="entry name" value="PROTEIN, PUTATIVE (AFU_ORTHOLOGUE AFUA_6G10930)-RELATED"/>
    <property type="match status" value="1"/>
</dbReference>
<feature type="region of interest" description="Disordered" evidence="1">
    <location>
        <begin position="202"/>
        <end position="238"/>
    </location>
</feature>
<name>A0A197JF79_9FUNG</name>
<keyword evidence="2" id="KW-0732">Signal</keyword>
<feature type="chain" id="PRO_5008275876" description="Lytic polysaccharide monooxygenase" evidence="2">
    <location>
        <begin position="22"/>
        <end position="238"/>
    </location>
</feature>
<dbReference type="STRING" id="1314771.A0A197JF79"/>
<evidence type="ECO:0000313" key="4">
    <source>
        <dbReference type="Proteomes" id="UP000078512"/>
    </source>
</evidence>
<dbReference type="EMBL" id="KV442112">
    <property type="protein sequence ID" value="OAQ23658.1"/>
    <property type="molecule type" value="Genomic_DNA"/>
</dbReference>
<dbReference type="Gene3D" id="2.70.50.70">
    <property type="match status" value="1"/>
</dbReference>
<protein>
    <recommendedName>
        <fullName evidence="5">Lytic polysaccharide monooxygenase</fullName>
    </recommendedName>
</protein>
<evidence type="ECO:0000313" key="3">
    <source>
        <dbReference type="EMBL" id="OAQ23658.1"/>
    </source>
</evidence>
<dbReference type="Proteomes" id="UP000078512">
    <property type="component" value="Unassembled WGS sequence"/>
</dbReference>
<accession>A0A197JF79</accession>
<dbReference type="OrthoDB" id="2342176at2759"/>
<dbReference type="PANTHER" id="PTHR36182:SF1">
    <property type="entry name" value="PROTEIN, PUTATIVE (AFU_ORTHOLOGUE AFUA_6G10930)-RELATED"/>
    <property type="match status" value="1"/>
</dbReference>